<proteinExistence type="predicted"/>
<evidence type="ECO:0000313" key="2">
    <source>
        <dbReference type="Proteomes" id="UP000799291"/>
    </source>
</evidence>
<dbReference type="Proteomes" id="UP000799291">
    <property type="component" value="Unassembled WGS sequence"/>
</dbReference>
<protein>
    <submittedName>
        <fullName evidence="1">Uncharacterized protein</fullName>
    </submittedName>
</protein>
<accession>A0A6G1IJ21</accession>
<reference evidence="1" key="1">
    <citation type="journal article" date="2020" name="Stud. Mycol.">
        <title>101 Dothideomycetes genomes: a test case for predicting lifestyles and emergence of pathogens.</title>
        <authorList>
            <person name="Haridas S."/>
            <person name="Albert R."/>
            <person name="Binder M."/>
            <person name="Bloem J."/>
            <person name="Labutti K."/>
            <person name="Salamov A."/>
            <person name="Andreopoulos B."/>
            <person name="Baker S."/>
            <person name="Barry K."/>
            <person name="Bills G."/>
            <person name="Bluhm B."/>
            <person name="Cannon C."/>
            <person name="Castanera R."/>
            <person name="Culley D."/>
            <person name="Daum C."/>
            <person name="Ezra D."/>
            <person name="Gonzalez J."/>
            <person name="Henrissat B."/>
            <person name="Kuo A."/>
            <person name="Liang C."/>
            <person name="Lipzen A."/>
            <person name="Lutzoni F."/>
            <person name="Magnuson J."/>
            <person name="Mondo S."/>
            <person name="Nolan M."/>
            <person name="Ohm R."/>
            <person name="Pangilinan J."/>
            <person name="Park H.-J."/>
            <person name="Ramirez L."/>
            <person name="Alfaro M."/>
            <person name="Sun H."/>
            <person name="Tritt A."/>
            <person name="Yoshinaga Y."/>
            <person name="Zwiers L.-H."/>
            <person name="Turgeon B."/>
            <person name="Goodwin S."/>
            <person name="Spatafora J."/>
            <person name="Crous P."/>
            <person name="Grigoriev I."/>
        </authorList>
    </citation>
    <scope>NUCLEOTIDE SEQUENCE</scope>
    <source>
        <strain evidence="1">CBS 122367</strain>
    </source>
</reference>
<sequence>KYTIFYLRKTFKHKAQGTINRIFSLETYVAKITTYLRCIKPYITSLAVSAIELRIIILIKP</sequence>
<dbReference type="EMBL" id="MU005615">
    <property type="protein sequence ID" value="KAF2678088.1"/>
    <property type="molecule type" value="Genomic_DNA"/>
</dbReference>
<organism evidence="1 2">
    <name type="scientific">Lentithecium fluviatile CBS 122367</name>
    <dbReference type="NCBI Taxonomy" id="1168545"/>
    <lineage>
        <taxon>Eukaryota</taxon>
        <taxon>Fungi</taxon>
        <taxon>Dikarya</taxon>
        <taxon>Ascomycota</taxon>
        <taxon>Pezizomycotina</taxon>
        <taxon>Dothideomycetes</taxon>
        <taxon>Pleosporomycetidae</taxon>
        <taxon>Pleosporales</taxon>
        <taxon>Massarineae</taxon>
        <taxon>Lentitheciaceae</taxon>
        <taxon>Lentithecium</taxon>
    </lineage>
</organism>
<dbReference type="AlphaFoldDB" id="A0A6G1IJ21"/>
<gene>
    <name evidence="1" type="ORF">K458DRAFT_318031</name>
</gene>
<keyword evidence="2" id="KW-1185">Reference proteome</keyword>
<evidence type="ECO:0000313" key="1">
    <source>
        <dbReference type="EMBL" id="KAF2678088.1"/>
    </source>
</evidence>
<feature type="non-terminal residue" evidence="1">
    <location>
        <position position="1"/>
    </location>
</feature>
<name>A0A6G1IJ21_9PLEO</name>
<dbReference type="OrthoDB" id="3713149at2759"/>